<keyword evidence="3" id="KW-1185">Reference proteome</keyword>
<evidence type="ECO:0000313" key="3">
    <source>
        <dbReference type="Proteomes" id="UP000501727"/>
    </source>
</evidence>
<dbReference type="EMBL" id="AP022829">
    <property type="protein sequence ID" value="BCA89470.1"/>
    <property type="molecule type" value="Genomic_DNA"/>
</dbReference>
<proteinExistence type="predicted"/>
<gene>
    <name evidence="2" type="ORF">ADCFC_19670</name>
</gene>
<sequence>MAQTPSKSGTGDSPTAFGRKGPGTAKALVPDRRKPRDQIPRRPRRGYADCRKSNDRIHAFTSRLSARPMGASRSIHCG</sequence>
<evidence type="ECO:0000256" key="1">
    <source>
        <dbReference type="SAM" id="MobiDB-lite"/>
    </source>
</evidence>
<reference evidence="3" key="2">
    <citation type="submission" date="2020-03" db="EMBL/GenBank/DDBJ databases">
        <title>Complete Genome Sequence of Adlercreutzia sp. strain 8CFCBH1 Producing Equol, Isolated from Healthy Japanese Feces.</title>
        <authorList>
            <person name="Ogata Y."/>
            <person name="Sakamoto M."/>
            <person name="Ohkuma M."/>
            <person name="Hattori M."/>
            <person name="Suda W."/>
        </authorList>
    </citation>
    <scope>NUCLEOTIDE SEQUENCE [LARGE SCALE GENOMIC DNA]</scope>
    <source>
        <strain evidence="3">8CFCBH1</strain>
    </source>
</reference>
<dbReference type="Proteomes" id="UP000501727">
    <property type="component" value="Chromosome"/>
</dbReference>
<name>A0A6F8SPJ7_9ACTN</name>
<feature type="compositionally biased region" description="Basic and acidic residues" evidence="1">
    <location>
        <begin position="29"/>
        <end position="54"/>
    </location>
</feature>
<feature type="compositionally biased region" description="Polar residues" evidence="1">
    <location>
        <begin position="1"/>
        <end position="13"/>
    </location>
</feature>
<organism evidence="2 3">
    <name type="scientific">Adlercreutzia hattorii</name>
    <dbReference type="NCBI Taxonomy" id="2707299"/>
    <lineage>
        <taxon>Bacteria</taxon>
        <taxon>Bacillati</taxon>
        <taxon>Actinomycetota</taxon>
        <taxon>Coriobacteriia</taxon>
        <taxon>Eggerthellales</taxon>
        <taxon>Eggerthellaceae</taxon>
        <taxon>Adlercreutzia</taxon>
    </lineage>
</organism>
<protein>
    <submittedName>
        <fullName evidence="2">Uncharacterized protein</fullName>
    </submittedName>
</protein>
<dbReference type="AlphaFoldDB" id="A0A6F8SPJ7"/>
<dbReference type="KEGG" id="ahat:ADCFC_20890"/>
<accession>A0A6F8SPJ7</accession>
<reference evidence="3" key="1">
    <citation type="journal article" date="2020" name="Microbiol. Resour. Announc.">
        <title>Complete Genome Sequence of Adlercreutzia sp. Strain 8CFCBH1, a Potent Producer of Equol, Isolated from Healthy Japanese Feces.</title>
        <authorList>
            <person name="Ogata Y."/>
            <person name="Sakamoto M."/>
            <person name="Ohkuma M."/>
            <person name="Hattori M."/>
            <person name="Suda W."/>
        </authorList>
    </citation>
    <scope>NUCLEOTIDE SEQUENCE [LARGE SCALE GENOMIC DNA]</scope>
    <source>
        <strain evidence="3">8CFCBH1</strain>
    </source>
</reference>
<feature type="region of interest" description="Disordered" evidence="1">
    <location>
        <begin position="1"/>
        <end position="54"/>
    </location>
</feature>
<evidence type="ECO:0000313" key="2">
    <source>
        <dbReference type="EMBL" id="BCA89470.1"/>
    </source>
</evidence>